<sequence>MEVKIVGSIQFKNHTLPVYGDLDEPLFKATDVADLLEYGSNNVWNLTSICEEDEKVVLPTVVAGQRRKVTFITETGLYNVLAQSRKTLARAWRRVIHEELIALRRVRGKNISEQFEDWDHQADTIYFDEATGMLMRSVTVPGGDVEQVPFKF</sequence>
<name>A0A8S5QH26_9CAUD</name>
<dbReference type="InterPro" id="IPR003497">
    <property type="entry name" value="BRO_N_domain"/>
</dbReference>
<proteinExistence type="predicted"/>
<dbReference type="Pfam" id="PF02498">
    <property type="entry name" value="Bro-N"/>
    <property type="match status" value="1"/>
</dbReference>
<dbReference type="EMBL" id="BK015651">
    <property type="protein sequence ID" value="DAE18081.1"/>
    <property type="molecule type" value="Genomic_DNA"/>
</dbReference>
<accession>A0A8S5QH26</accession>
<protein>
    <submittedName>
        <fullName evidence="2">BRO family protein</fullName>
    </submittedName>
</protein>
<reference evidence="2" key="1">
    <citation type="journal article" date="2021" name="Proc. Natl. Acad. Sci. U.S.A.">
        <title>A Catalog of Tens of Thousands of Viruses from Human Metagenomes Reveals Hidden Associations with Chronic Diseases.</title>
        <authorList>
            <person name="Tisza M.J."/>
            <person name="Buck C.B."/>
        </authorList>
    </citation>
    <scope>NUCLEOTIDE SEQUENCE</scope>
    <source>
        <strain evidence="2">CtEBu1</strain>
    </source>
</reference>
<feature type="domain" description="Bro-N" evidence="1">
    <location>
        <begin position="15"/>
        <end position="102"/>
    </location>
</feature>
<organism evidence="2">
    <name type="scientific">Siphoviridae sp. ctEBu1</name>
    <dbReference type="NCBI Taxonomy" id="2825393"/>
    <lineage>
        <taxon>Viruses</taxon>
        <taxon>Duplodnaviria</taxon>
        <taxon>Heunggongvirae</taxon>
        <taxon>Uroviricota</taxon>
        <taxon>Caudoviricetes</taxon>
    </lineage>
</organism>
<evidence type="ECO:0000259" key="1">
    <source>
        <dbReference type="SMART" id="SM01040"/>
    </source>
</evidence>
<dbReference type="SMART" id="SM01040">
    <property type="entry name" value="Bro-N"/>
    <property type="match status" value="1"/>
</dbReference>
<evidence type="ECO:0000313" key="2">
    <source>
        <dbReference type="EMBL" id="DAE18081.1"/>
    </source>
</evidence>